<feature type="region of interest" description="Disordered" evidence="1">
    <location>
        <begin position="314"/>
        <end position="373"/>
    </location>
</feature>
<dbReference type="EMBL" id="PPTA01000001">
    <property type="protein sequence ID" value="TFB07735.1"/>
    <property type="molecule type" value="Genomic_DNA"/>
</dbReference>
<dbReference type="GeneID" id="300572428"/>
<gene>
    <name evidence="3" type="ORF">CCMA1212_000512</name>
</gene>
<evidence type="ECO:0000256" key="2">
    <source>
        <dbReference type="SAM" id="Phobius"/>
    </source>
</evidence>
<name>A0ABY2HK93_9HYPO</name>
<keyword evidence="2" id="KW-0472">Membrane</keyword>
<reference evidence="3 4" key="1">
    <citation type="submission" date="2018-01" db="EMBL/GenBank/DDBJ databases">
        <title>Genome characterization of the sugarcane-associated fungus Trichoderma ghanense CCMA-1212 and their application in lignocelulose bioconversion.</title>
        <authorList>
            <person name="Steindorff A.S."/>
            <person name="Mendes T.D."/>
            <person name="Vilela E.S.D."/>
            <person name="Rodrigues D.S."/>
            <person name="Formighieri E.F."/>
            <person name="Melo I.S."/>
            <person name="Favaro L.C.L."/>
        </authorList>
    </citation>
    <scope>NUCLEOTIDE SEQUENCE [LARGE SCALE GENOMIC DNA]</scope>
    <source>
        <strain evidence="3 4">CCMA-1212</strain>
    </source>
</reference>
<comment type="caution">
    <text evidence="3">The sequence shown here is derived from an EMBL/GenBank/DDBJ whole genome shotgun (WGS) entry which is preliminary data.</text>
</comment>
<dbReference type="RefSeq" id="XP_073563936.1">
    <property type="nucleotide sequence ID" value="XM_073697978.1"/>
</dbReference>
<evidence type="ECO:0000256" key="1">
    <source>
        <dbReference type="SAM" id="MobiDB-lite"/>
    </source>
</evidence>
<feature type="compositionally biased region" description="Low complexity" evidence="1">
    <location>
        <begin position="314"/>
        <end position="333"/>
    </location>
</feature>
<sequence>MPSIRTTTSGTAIRPVIPKARRVNRAKQVNDFVEPELERALLGAPLDCLLGEEALLVLQVEDAFFHGLLDGELVDDYVDGLGEAVDAVDGLFFDELLIERKEPKTYGIPKRLNDDDPRRGSQVQPQAAALEAAQQHPRLVVLAQPPQALLARVVAHAAVVAREREAFLAQERLHQVQHRRELREDDELVLVGLGAQKLGELSDFGGGEERFFARGEVLVLLFFFFFFFVFFLLLLLVRGHSELASESSSETEMARLVLVERDFDFFSPSVCAAKLFVMSAMDSNESSSDDASSTDLYPFSFRATESDTTKLSRLLPLSSPSSSPSVSESSDPIESPPPSTFSSSSPPALPSRRAPRSLPETIQLPSSSSSSSSSLSMTALRFRFRRAFCLGFSSDSLALLLLNRPTTDAAVFSADPHAREQIGHRIDIGILLLRVPRLTLEQLRVVAGLPQTKQQRKGIGVADLFFHHPRHALVGTSFQLLIELALRRRQLSGNSDHLAVRMSEPADRGCALGRRHSARCERAINLQDLLCAPLHEAAQEAVKPSEGNVAFAALHGELNLLLPRLDVVAPAILGSEGAAGLGGLCIAILDGVCLVEDDSPPVKPKAAHLIIALRLSVFRDEDLVGRDDNVVLLQILGVFCPLRPVVYQHLEPLSADDPLLEFRLPLPDQCQRCNNEGRLVDARKVPLPAWLVLLWLLIEENEGYRLQRLAQSHVVGEQPALGHSSLFDGAKLAATHPIDALYLMGEQLHLETSHDAILGYDLGVLGRCVVLGLLLMRWRLFPIHLDALIVVALYASLQQGFQFLTSPPPYRGGGTIIEAEAVVVVDVAAEVDPTELNMGGGGAFRAWYVGALGPATGVSRWCSGRVF</sequence>
<keyword evidence="2" id="KW-1133">Transmembrane helix</keyword>
<dbReference type="Proteomes" id="UP001642720">
    <property type="component" value="Unassembled WGS sequence"/>
</dbReference>
<evidence type="ECO:0000313" key="3">
    <source>
        <dbReference type="EMBL" id="TFB07735.1"/>
    </source>
</evidence>
<feature type="compositionally biased region" description="Low complexity" evidence="1">
    <location>
        <begin position="340"/>
        <end position="359"/>
    </location>
</feature>
<keyword evidence="2" id="KW-0812">Transmembrane</keyword>
<feature type="transmembrane region" description="Helical" evidence="2">
    <location>
        <begin position="217"/>
        <end position="237"/>
    </location>
</feature>
<proteinExistence type="predicted"/>
<feature type="region of interest" description="Disordered" evidence="1">
    <location>
        <begin position="107"/>
        <end position="127"/>
    </location>
</feature>
<protein>
    <submittedName>
        <fullName evidence="3">Uncharacterized protein</fullName>
    </submittedName>
</protein>
<evidence type="ECO:0000313" key="4">
    <source>
        <dbReference type="Proteomes" id="UP001642720"/>
    </source>
</evidence>
<organism evidence="3 4">
    <name type="scientific">Trichoderma ghanense</name>
    <dbReference type="NCBI Taxonomy" id="65468"/>
    <lineage>
        <taxon>Eukaryota</taxon>
        <taxon>Fungi</taxon>
        <taxon>Dikarya</taxon>
        <taxon>Ascomycota</taxon>
        <taxon>Pezizomycotina</taxon>
        <taxon>Sordariomycetes</taxon>
        <taxon>Hypocreomycetidae</taxon>
        <taxon>Hypocreales</taxon>
        <taxon>Hypocreaceae</taxon>
        <taxon>Trichoderma</taxon>
    </lineage>
</organism>
<keyword evidence="4" id="KW-1185">Reference proteome</keyword>
<accession>A0ABY2HK93</accession>